<dbReference type="Proteomes" id="UP000221734">
    <property type="component" value="Chromosome Kuenenia_stuttgartiensis_MBR1"/>
</dbReference>
<reference evidence="1" key="1">
    <citation type="journal article" date="2006" name="Nature">
        <title>Deciphering the evolution and metabolism of an anammox bacterium from a community genome.</title>
        <authorList>
            <person name="Strous M."/>
            <person name="Pelletier E."/>
            <person name="Mangenot S."/>
            <person name="Rattei T."/>
            <person name="Lehner A."/>
            <person name="Taylor M.W."/>
            <person name="Horn M."/>
            <person name="Daims H."/>
            <person name="Bartol-Mavel D."/>
            <person name="Wincker P."/>
            <person name="Barbe V."/>
            <person name="Fonknechten N."/>
            <person name="Vallenet D."/>
            <person name="Segurens B."/>
            <person name="Schenowitz-Truong C."/>
            <person name="Medigue C."/>
            <person name="Collingro A."/>
            <person name="Snel B."/>
            <person name="Dutilh B.E."/>
            <person name="OpDenCamp H.J.M."/>
            <person name="vanDerDrift C."/>
            <person name="Cirpus I."/>
            <person name="vanDePas-Schoonen K.T."/>
            <person name="Harhangi H.R."/>
            <person name="vanNiftrik L."/>
            <person name="Schmid M."/>
            <person name="Keltjens J."/>
            <person name="vanDeVossenberg J."/>
            <person name="Kartal B."/>
            <person name="Meier H."/>
            <person name="Frishman D."/>
            <person name="Huynen M.A."/>
            <person name="Mewes H."/>
            <person name="Weissenbach J."/>
            <person name="Jetten M.S.M."/>
            <person name="Wagner M."/>
            <person name="LePaslier D."/>
        </authorList>
    </citation>
    <scope>NUCLEOTIDE SEQUENCE</scope>
</reference>
<dbReference type="EMBL" id="LT934425">
    <property type="protein sequence ID" value="SOH06242.1"/>
    <property type="molecule type" value="Genomic_DNA"/>
</dbReference>
<sequence length="207" mass="24275">MTIEKSRFHQFIIKQNNFDRLGFENWVFYPGMLFNDHHKWWSDAGIRRQPHEGVDFCFYRDTTGGIRTIGYKTKIPALYDGRVAHIHDDFLGKSIYVQHNTYDERRHALFTIYGHTIPVNGLNTGDMVSEGNILATTANVREHARILPHVHITVAWIPVSFPHERLTWKMINAPQITTLCNPLEFIDCKFTVEREWVDPEDYFPAKD</sequence>
<dbReference type="Gene3D" id="2.70.70.10">
    <property type="entry name" value="Glucose Permease (Domain IIA)"/>
    <property type="match status" value="1"/>
</dbReference>
<protein>
    <submittedName>
        <fullName evidence="1">Uncharacterized protein</fullName>
    </submittedName>
</protein>
<accession>Q1Q5R7</accession>
<dbReference type="OrthoDB" id="266427at2"/>
<dbReference type="EMBL" id="CP049055">
    <property type="protein sequence ID" value="QII12314.1"/>
    <property type="molecule type" value="Genomic_DNA"/>
</dbReference>
<dbReference type="Proteomes" id="UP000501926">
    <property type="component" value="Chromosome"/>
</dbReference>
<evidence type="ECO:0000313" key="1">
    <source>
        <dbReference type="EMBL" id="CAJ75363.1"/>
    </source>
</evidence>
<dbReference type="AlphaFoldDB" id="Q1Q5R7"/>
<proteinExistence type="predicted"/>
<evidence type="ECO:0000313" key="5">
    <source>
        <dbReference type="Proteomes" id="UP000501926"/>
    </source>
</evidence>
<keyword evidence="4" id="KW-1185">Reference proteome</keyword>
<evidence type="ECO:0000313" key="4">
    <source>
        <dbReference type="Proteomes" id="UP000221734"/>
    </source>
</evidence>
<dbReference type="SUPFAM" id="SSF51261">
    <property type="entry name" value="Duplicated hybrid motif"/>
    <property type="match status" value="1"/>
</dbReference>
<reference evidence="3" key="3">
    <citation type="submission" date="2017-10" db="EMBL/GenBank/DDBJ databases">
        <authorList>
            <person name="Banno H."/>
            <person name="Chua N.-H."/>
        </authorList>
    </citation>
    <scope>NUCLEOTIDE SEQUENCE [LARGE SCALE GENOMIC DNA]</scope>
    <source>
        <strain evidence="3">Kuenenia_mbr1_ru-nijmegen</strain>
    </source>
</reference>
<evidence type="ECO:0000313" key="3">
    <source>
        <dbReference type="EMBL" id="SOH06242.1"/>
    </source>
</evidence>
<dbReference type="KEGG" id="kst:KSMBR1_3769"/>
<dbReference type="RefSeq" id="WP_099326711.1">
    <property type="nucleotide sequence ID" value="NZ_CP049055.1"/>
</dbReference>
<reference evidence="4" key="4">
    <citation type="submission" date="2017-10" db="EMBL/GenBank/DDBJ databases">
        <authorList>
            <person name="Frank J."/>
        </authorList>
    </citation>
    <scope>NUCLEOTIDE SEQUENCE [LARGE SCALE GENOMIC DNA]</scope>
</reference>
<gene>
    <name evidence="2" type="ORF">KsCSTR_29350</name>
    <name evidence="3" type="ORF">KSMBR1_3769</name>
    <name evidence="1" type="ORF">kuste4601</name>
</gene>
<dbReference type="EMBL" id="CT573071">
    <property type="protein sequence ID" value="CAJ75363.1"/>
    <property type="molecule type" value="Genomic_DNA"/>
</dbReference>
<reference evidence="1" key="2">
    <citation type="submission" date="2006-01" db="EMBL/GenBank/DDBJ databases">
        <authorList>
            <person name="Genoscope"/>
        </authorList>
    </citation>
    <scope>NUCLEOTIDE SEQUENCE</scope>
</reference>
<reference evidence="2 5" key="5">
    <citation type="submission" date="2020-02" db="EMBL/GenBank/DDBJ databases">
        <title>Newly sequenced genome of strain CSTR1 showed variability in Candidatus Kuenenia stuttgartiensis genomes.</title>
        <authorList>
            <person name="Ding C."/>
            <person name="Adrian L."/>
        </authorList>
    </citation>
    <scope>NUCLEOTIDE SEQUENCE [LARGE SCALE GENOMIC DNA]</scope>
    <source>
        <strain evidence="2 5">CSTR1</strain>
    </source>
</reference>
<dbReference type="InterPro" id="IPR011055">
    <property type="entry name" value="Dup_hybrid_motif"/>
</dbReference>
<organism evidence="1">
    <name type="scientific">Kuenenia stuttgartiensis</name>
    <dbReference type="NCBI Taxonomy" id="174633"/>
    <lineage>
        <taxon>Bacteria</taxon>
        <taxon>Pseudomonadati</taxon>
        <taxon>Planctomycetota</taxon>
        <taxon>Candidatus Brocadiia</taxon>
        <taxon>Candidatus Brocadiales</taxon>
        <taxon>Candidatus Brocadiaceae</taxon>
        <taxon>Candidatus Kuenenia</taxon>
    </lineage>
</organism>
<evidence type="ECO:0000313" key="2">
    <source>
        <dbReference type="EMBL" id="QII12314.1"/>
    </source>
</evidence>
<name>Q1Q5R7_KUEST</name>